<dbReference type="Gene3D" id="2.60.120.280">
    <property type="entry name" value="Regulatory protein AraC"/>
    <property type="match status" value="1"/>
</dbReference>
<dbReference type="InterPro" id="IPR018060">
    <property type="entry name" value="HTH_AraC"/>
</dbReference>
<evidence type="ECO:0000313" key="6">
    <source>
        <dbReference type="Proteomes" id="UP000245412"/>
    </source>
</evidence>
<keyword evidence="1" id="KW-0805">Transcription regulation</keyword>
<keyword evidence="6" id="KW-1185">Reference proteome</keyword>
<dbReference type="Pfam" id="PF02311">
    <property type="entry name" value="AraC_binding"/>
    <property type="match status" value="1"/>
</dbReference>
<dbReference type="SMART" id="SM00342">
    <property type="entry name" value="HTH_ARAC"/>
    <property type="match status" value="1"/>
</dbReference>
<dbReference type="Pfam" id="PF12833">
    <property type="entry name" value="HTH_18"/>
    <property type="match status" value="1"/>
</dbReference>
<organism evidence="5 6">
    <name type="scientific">Murimonas intestini</name>
    <dbReference type="NCBI Taxonomy" id="1337051"/>
    <lineage>
        <taxon>Bacteria</taxon>
        <taxon>Bacillati</taxon>
        <taxon>Bacillota</taxon>
        <taxon>Clostridia</taxon>
        <taxon>Lachnospirales</taxon>
        <taxon>Lachnospiraceae</taxon>
        <taxon>Murimonas</taxon>
    </lineage>
</organism>
<keyword evidence="2" id="KW-0238">DNA-binding</keyword>
<dbReference type="EMBL" id="QGGY01000012">
    <property type="protein sequence ID" value="PWJ73462.1"/>
    <property type="molecule type" value="Genomic_DNA"/>
</dbReference>
<dbReference type="InterPro" id="IPR009057">
    <property type="entry name" value="Homeodomain-like_sf"/>
</dbReference>
<dbReference type="Proteomes" id="UP000245412">
    <property type="component" value="Unassembled WGS sequence"/>
</dbReference>
<reference evidence="5 6" key="1">
    <citation type="submission" date="2018-05" db="EMBL/GenBank/DDBJ databases">
        <authorList>
            <person name="Goeker M."/>
            <person name="Huntemann M."/>
            <person name="Clum A."/>
            <person name="Pillay M."/>
            <person name="Palaniappan K."/>
            <person name="Varghese N."/>
            <person name="Mikhailova N."/>
            <person name="Stamatis D."/>
            <person name="Reddy T."/>
            <person name="Daum C."/>
            <person name="Shapiro N."/>
            <person name="Ivanova N."/>
            <person name="Kyrpides N."/>
            <person name="Woyke T."/>
        </authorList>
    </citation>
    <scope>NUCLEOTIDE SEQUENCE [LARGE SCALE GENOMIC DNA]</scope>
    <source>
        <strain evidence="5 6">DSM 26524</strain>
    </source>
</reference>
<gene>
    <name evidence="5" type="ORF">C7383_11236</name>
</gene>
<dbReference type="PANTHER" id="PTHR43280:SF34">
    <property type="entry name" value="ARAC-FAMILY TRANSCRIPTIONAL REGULATOR"/>
    <property type="match status" value="1"/>
</dbReference>
<dbReference type="SUPFAM" id="SSF46689">
    <property type="entry name" value="Homeodomain-like"/>
    <property type="match status" value="2"/>
</dbReference>
<dbReference type="SUPFAM" id="SSF51215">
    <property type="entry name" value="Regulatory protein AraC"/>
    <property type="match status" value="1"/>
</dbReference>
<evidence type="ECO:0000256" key="3">
    <source>
        <dbReference type="ARBA" id="ARBA00023163"/>
    </source>
</evidence>
<dbReference type="GO" id="GO:0003700">
    <property type="term" value="F:DNA-binding transcription factor activity"/>
    <property type="evidence" value="ECO:0007669"/>
    <property type="project" value="InterPro"/>
</dbReference>
<dbReference type="PROSITE" id="PS01124">
    <property type="entry name" value="HTH_ARAC_FAMILY_2"/>
    <property type="match status" value="1"/>
</dbReference>
<feature type="domain" description="HTH araC/xylS-type" evidence="4">
    <location>
        <begin position="147"/>
        <end position="245"/>
    </location>
</feature>
<evidence type="ECO:0000259" key="4">
    <source>
        <dbReference type="PROSITE" id="PS01124"/>
    </source>
</evidence>
<dbReference type="GO" id="GO:0043565">
    <property type="term" value="F:sequence-specific DNA binding"/>
    <property type="evidence" value="ECO:0007669"/>
    <property type="project" value="InterPro"/>
</dbReference>
<evidence type="ECO:0000313" key="5">
    <source>
        <dbReference type="EMBL" id="PWJ73462.1"/>
    </source>
</evidence>
<accession>A0AB73T0L7</accession>
<keyword evidence="3" id="KW-0804">Transcription</keyword>
<sequence length="256" mass="30526">MTYPPYFTERENLDNFLCIYTLSGRGRLIYRGQEYVLEKGDFFFINCMERHLYQCDGQKWDFLWFHFKGANAAGYFEEATRRSFHVVRFEDTDGIEGRIRQMFSLLREKEAFSDVLISRIITDILTEVIIRNTETGTILSPMPQLIRDVMRAIEKKYRDEISLDFLSASYNISKYHLSREFKKYTGQNIHEYQISLRLNYAKELLRRSDETVEEIAYSCGMNNVSHFISLFKSREHKTPLQYRRDWMGDQQQTGPI</sequence>
<dbReference type="Gene3D" id="1.10.10.60">
    <property type="entry name" value="Homeodomain-like"/>
    <property type="match status" value="2"/>
</dbReference>
<evidence type="ECO:0000256" key="1">
    <source>
        <dbReference type="ARBA" id="ARBA00023015"/>
    </source>
</evidence>
<evidence type="ECO:0000256" key="2">
    <source>
        <dbReference type="ARBA" id="ARBA00023125"/>
    </source>
</evidence>
<proteinExistence type="predicted"/>
<dbReference type="InterPro" id="IPR037923">
    <property type="entry name" value="HTH-like"/>
</dbReference>
<comment type="caution">
    <text evidence="5">The sequence shown here is derived from an EMBL/GenBank/DDBJ whole genome shotgun (WGS) entry which is preliminary data.</text>
</comment>
<name>A0AB73T0L7_9FIRM</name>
<dbReference type="PANTHER" id="PTHR43280">
    <property type="entry name" value="ARAC-FAMILY TRANSCRIPTIONAL REGULATOR"/>
    <property type="match status" value="1"/>
</dbReference>
<dbReference type="InterPro" id="IPR003313">
    <property type="entry name" value="AraC-bd"/>
</dbReference>
<protein>
    <submittedName>
        <fullName evidence="5">AraC family transcriptional regulator</fullName>
    </submittedName>
</protein>
<dbReference type="AlphaFoldDB" id="A0AB73T0L7"/>